<dbReference type="EMBL" id="MCGO01000063">
    <property type="protein sequence ID" value="ORY34398.1"/>
    <property type="molecule type" value="Genomic_DNA"/>
</dbReference>
<proteinExistence type="predicted"/>
<protein>
    <submittedName>
        <fullName evidence="3">Uncharacterized protein</fullName>
    </submittedName>
</protein>
<feature type="region of interest" description="Disordered" evidence="2">
    <location>
        <begin position="25"/>
        <end position="76"/>
    </location>
</feature>
<feature type="compositionally biased region" description="Polar residues" evidence="2">
    <location>
        <begin position="38"/>
        <end position="51"/>
    </location>
</feature>
<evidence type="ECO:0000256" key="1">
    <source>
        <dbReference type="SAM" id="Coils"/>
    </source>
</evidence>
<reference evidence="3 4" key="1">
    <citation type="submission" date="2016-07" db="EMBL/GenBank/DDBJ databases">
        <title>Pervasive Adenine N6-methylation of Active Genes in Fungi.</title>
        <authorList>
            <consortium name="DOE Joint Genome Institute"/>
            <person name="Mondo S.J."/>
            <person name="Dannebaum R.O."/>
            <person name="Kuo R.C."/>
            <person name="Labutti K."/>
            <person name="Haridas S."/>
            <person name="Kuo A."/>
            <person name="Salamov A."/>
            <person name="Ahrendt S.R."/>
            <person name="Lipzen A."/>
            <person name="Sullivan W."/>
            <person name="Andreopoulos W.B."/>
            <person name="Clum A."/>
            <person name="Lindquist E."/>
            <person name="Daum C."/>
            <person name="Ramamoorthy G.K."/>
            <person name="Gryganskyi A."/>
            <person name="Culley D."/>
            <person name="Magnuson J.K."/>
            <person name="James T.Y."/>
            <person name="O'Malley M.A."/>
            <person name="Stajich J.E."/>
            <person name="Spatafora J.W."/>
            <person name="Visel A."/>
            <person name="Grigoriev I.V."/>
        </authorList>
    </citation>
    <scope>NUCLEOTIDE SEQUENCE [LARGE SCALE GENOMIC DNA]</scope>
    <source>
        <strain evidence="3 4">JEL800</strain>
    </source>
</reference>
<organism evidence="3 4">
    <name type="scientific">Rhizoclosmatium globosum</name>
    <dbReference type="NCBI Taxonomy" id="329046"/>
    <lineage>
        <taxon>Eukaryota</taxon>
        <taxon>Fungi</taxon>
        <taxon>Fungi incertae sedis</taxon>
        <taxon>Chytridiomycota</taxon>
        <taxon>Chytridiomycota incertae sedis</taxon>
        <taxon>Chytridiomycetes</taxon>
        <taxon>Chytridiales</taxon>
        <taxon>Chytriomycetaceae</taxon>
        <taxon>Rhizoclosmatium</taxon>
    </lineage>
</organism>
<gene>
    <name evidence="3" type="ORF">BCR33DRAFT_722758</name>
</gene>
<name>A0A1Y2BHZ0_9FUNG</name>
<dbReference type="AlphaFoldDB" id="A0A1Y2BHZ0"/>
<comment type="caution">
    <text evidence="3">The sequence shown here is derived from an EMBL/GenBank/DDBJ whole genome shotgun (WGS) entry which is preliminary data.</text>
</comment>
<feature type="coiled-coil region" evidence="1">
    <location>
        <begin position="188"/>
        <end position="222"/>
    </location>
</feature>
<feature type="region of interest" description="Disordered" evidence="2">
    <location>
        <begin position="103"/>
        <end position="125"/>
    </location>
</feature>
<feature type="region of interest" description="Disordered" evidence="2">
    <location>
        <begin position="142"/>
        <end position="185"/>
    </location>
</feature>
<evidence type="ECO:0000256" key="2">
    <source>
        <dbReference type="SAM" id="MobiDB-lite"/>
    </source>
</evidence>
<sequence length="222" mass="23451">MKAAGPSTAHTLETIQAAYSTLQPAAKHTGMASKTAGPKQTTLKFQPTAKQSAKPPSKRLRPSSSSGDASDADSDIMEVFQDAMSGNESAGAVGVGVPSEKAMQQVIAPTEPSQTLKASAAPGAPVQVPAASNKFVGENRANLSGNMVSGSGGGSQELLAESQSKMHQVQQHQQQQQQSQPSNWEQLYREANARAARAEAQMEEMRKELLEMKQLIKELAHG</sequence>
<accession>A0A1Y2BHZ0</accession>
<keyword evidence="4" id="KW-1185">Reference proteome</keyword>
<keyword evidence="1" id="KW-0175">Coiled coil</keyword>
<feature type="compositionally biased region" description="Low complexity" evidence="2">
    <location>
        <begin position="162"/>
        <end position="182"/>
    </location>
</feature>
<evidence type="ECO:0000313" key="4">
    <source>
        <dbReference type="Proteomes" id="UP000193642"/>
    </source>
</evidence>
<dbReference type="Proteomes" id="UP000193642">
    <property type="component" value="Unassembled WGS sequence"/>
</dbReference>
<evidence type="ECO:0000313" key="3">
    <source>
        <dbReference type="EMBL" id="ORY34398.1"/>
    </source>
</evidence>